<dbReference type="Proteomes" id="UP001521150">
    <property type="component" value="Unassembled WGS sequence"/>
</dbReference>
<keyword evidence="2" id="KW-1185">Reference proteome</keyword>
<dbReference type="EMBL" id="JAJVCN010000004">
    <property type="protein sequence ID" value="MCE7010377.1"/>
    <property type="molecule type" value="Genomic_DNA"/>
</dbReference>
<organism evidence="1 2">
    <name type="scientific">Kibdelosporangium philippinense</name>
    <dbReference type="NCBI Taxonomy" id="211113"/>
    <lineage>
        <taxon>Bacteria</taxon>
        <taxon>Bacillati</taxon>
        <taxon>Actinomycetota</taxon>
        <taxon>Actinomycetes</taxon>
        <taxon>Pseudonocardiales</taxon>
        <taxon>Pseudonocardiaceae</taxon>
        <taxon>Kibdelosporangium</taxon>
    </lineage>
</organism>
<sequence>MTNLWATVEGRAARREQLGVLAQGKGFLAEFAGNVLAGTVELDAILRLSIVPEDVLDAVHGFAERWTSLPDEEKYVLTHAWEDNVRRTIEALNARPAVRKW</sequence>
<comment type="caution">
    <text evidence="1">The sequence shown here is derived from an EMBL/GenBank/DDBJ whole genome shotgun (WGS) entry which is preliminary data.</text>
</comment>
<protein>
    <submittedName>
        <fullName evidence="1">Uncharacterized protein</fullName>
    </submittedName>
</protein>
<evidence type="ECO:0000313" key="1">
    <source>
        <dbReference type="EMBL" id="MCE7010377.1"/>
    </source>
</evidence>
<evidence type="ECO:0000313" key="2">
    <source>
        <dbReference type="Proteomes" id="UP001521150"/>
    </source>
</evidence>
<name>A0ABS8ZWX5_9PSEU</name>
<proteinExistence type="predicted"/>
<gene>
    <name evidence="1" type="ORF">LWC34_47375</name>
</gene>
<reference evidence="1 2" key="1">
    <citation type="submission" date="2021-12" db="EMBL/GenBank/DDBJ databases">
        <title>Genome sequence of Kibdelosporangium philippinense ATCC 49844.</title>
        <authorList>
            <person name="Fedorov E.A."/>
            <person name="Omeragic M."/>
            <person name="Shalygina K.F."/>
            <person name="Maclea K.S."/>
        </authorList>
    </citation>
    <scope>NUCLEOTIDE SEQUENCE [LARGE SCALE GENOMIC DNA]</scope>
    <source>
        <strain evidence="1 2">ATCC 49844</strain>
    </source>
</reference>
<accession>A0ABS8ZWX5</accession>
<dbReference type="RefSeq" id="WP_233732074.1">
    <property type="nucleotide sequence ID" value="NZ_JAJVCN010000004.1"/>
</dbReference>